<dbReference type="PANTHER" id="PTHR38036:SF1">
    <property type="entry name" value="UPF0250 PROTEIN YBED"/>
    <property type="match status" value="1"/>
</dbReference>
<dbReference type="NCBIfam" id="NF003447">
    <property type="entry name" value="PRK04998.1"/>
    <property type="match status" value="1"/>
</dbReference>
<dbReference type="SUPFAM" id="SSF117991">
    <property type="entry name" value="YbeD/HP0495-like"/>
    <property type="match status" value="1"/>
</dbReference>
<dbReference type="HAMAP" id="MF_00659">
    <property type="entry name" value="UPF0250"/>
    <property type="match status" value="1"/>
</dbReference>
<organism evidence="3 4">
    <name type="scientific">Shewanella corallii</name>
    <dbReference type="NCBI Taxonomy" id="560080"/>
    <lineage>
        <taxon>Bacteria</taxon>
        <taxon>Pseudomonadati</taxon>
        <taxon>Pseudomonadota</taxon>
        <taxon>Gammaproteobacteria</taxon>
        <taxon>Alteromonadales</taxon>
        <taxon>Shewanellaceae</taxon>
        <taxon>Shewanella</taxon>
    </lineage>
</organism>
<evidence type="ECO:0000313" key="3">
    <source>
        <dbReference type="EMBL" id="MCL2912602.1"/>
    </source>
</evidence>
<comment type="caution">
    <text evidence="3">The sequence shown here is derived from an EMBL/GenBank/DDBJ whole genome shotgun (WGS) entry which is preliminary data.</text>
</comment>
<comment type="similarity">
    <text evidence="1 2">Belongs to the UPF0250 family.</text>
</comment>
<evidence type="ECO:0000256" key="1">
    <source>
        <dbReference type="ARBA" id="ARBA00008460"/>
    </source>
</evidence>
<reference evidence="3 4" key="1">
    <citation type="submission" date="2022-01" db="EMBL/GenBank/DDBJ databases">
        <title>Whole genome-based taxonomy of the Shewanellaceae.</title>
        <authorList>
            <person name="Martin-Rodriguez A.J."/>
        </authorList>
    </citation>
    <scope>NUCLEOTIDE SEQUENCE [LARGE SCALE GENOMIC DNA]</scope>
    <source>
        <strain evidence="3 4">DSM 21332</strain>
    </source>
</reference>
<gene>
    <name evidence="3" type="primary">ybeD</name>
    <name evidence="3" type="ORF">L2725_02175</name>
</gene>
<dbReference type="RefSeq" id="WP_248934241.1">
    <property type="nucleotide sequence ID" value="NZ_JAKIKT010000001.1"/>
</dbReference>
<accession>A0ABT0N2G1</accession>
<protein>
    <recommendedName>
        <fullName evidence="2">UPF0250 protein L2725_02175</fullName>
    </recommendedName>
</protein>
<name>A0ABT0N2G1_9GAMM</name>
<dbReference type="InterPro" id="IPR007454">
    <property type="entry name" value="UPF0250_YbeD-like"/>
</dbReference>
<dbReference type="Gene3D" id="3.30.70.260">
    <property type="match status" value="1"/>
</dbReference>
<dbReference type="EMBL" id="JAKIKT010000001">
    <property type="protein sequence ID" value="MCL2912602.1"/>
    <property type="molecule type" value="Genomic_DNA"/>
</dbReference>
<dbReference type="Pfam" id="PF04359">
    <property type="entry name" value="DUF493"/>
    <property type="match status" value="1"/>
</dbReference>
<dbReference type="InterPro" id="IPR027471">
    <property type="entry name" value="YbeD-like_sf"/>
</dbReference>
<sequence length="92" mass="10248">MTNSDLNTRFEELMEFPASFPYKVVGDADDTLADRVVAVVQKHVPGDYVPSTKASSKGTYYSITIRVTVENKEMVETLYTELAAIEGVKRVL</sequence>
<dbReference type="PANTHER" id="PTHR38036">
    <property type="entry name" value="UPF0250 PROTEIN YBED"/>
    <property type="match status" value="1"/>
</dbReference>
<keyword evidence="4" id="KW-1185">Reference proteome</keyword>
<evidence type="ECO:0000313" key="4">
    <source>
        <dbReference type="Proteomes" id="UP001202831"/>
    </source>
</evidence>
<evidence type="ECO:0000256" key="2">
    <source>
        <dbReference type="HAMAP-Rule" id="MF_00659"/>
    </source>
</evidence>
<proteinExistence type="inferred from homology"/>
<dbReference type="Proteomes" id="UP001202831">
    <property type="component" value="Unassembled WGS sequence"/>
</dbReference>